<accession>A0A6J7WYE6</accession>
<feature type="compositionally biased region" description="Basic residues" evidence="1">
    <location>
        <begin position="32"/>
        <end position="45"/>
    </location>
</feature>
<name>A0A6J7WYE6_9CAUD</name>
<gene>
    <name evidence="2" type="ORF">UFOVP359_109</name>
</gene>
<sequence>MGKHHDKILAALEVRKNNVPQRGGYNMPGSMNKKKTGYVKRGIKR</sequence>
<proteinExistence type="predicted"/>
<evidence type="ECO:0000313" key="2">
    <source>
        <dbReference type="EMBL" id="CAB5221868.1"/>
    </source>
</evidence>
<feature type="region of interest" description="Disordered" evidence="1">
    <location>
        <begin position="19"/>
        <end position="45"/>
    </location>
</feature>
<evidence type="ECO:0000256" key="1">
    <source>
        <dbReference type="SAM" id="MobiDB-lite"/>
    </source>
</evidence>
<protein>
    <submittedName>
        <fullName evidence="2">Uncharacterized protein</fullName>
    </submittedName>
</protein>
<dbReference type="EMBL" id="LR798295">
    <property type="protein sequence ID" value="CAB5221868.1"/>
    <property type="molecule type" value="Genomic_DNA"/>
</dbReference>
<organism evidence="2">
    <name type="scientific">uncultured Caudovirales phage</name>
    <dbReference type="NCBI Taxonomy" id="2100421"/>
    <lineage>
        <taxon>Viruses</taxon>
        <taxon>Duplodnaviria</taxon>
        <taxon>Heunggongvirae</taxon>
        <taxon>Uroviricota</taxon>
        <taxon>Caudoviricetes</taxon>
        <taxon>Peduoviridae</taxon>
        <taxon>Maltschvirus</taxon>
        <taxon>Maltschvirus maltsch</taxon>
    </lineage>
</organism>
<reference evidence="2" key="1">
    <citation type="submission" date="2020-05" db="EMBL/GenBank/DDBJ databases">
        <authorList>
            <person name="Chiriac C."/>
            <person name="Salcher M."/>
            <person name="Ghai R."/>
            <person name="Kavagutti S V."/>
        </authorList>
    </citation>
    <scope>NUCLEOTIDE SEQUENCE</scope>
</reference>